<accession>A0A3S0XJV6</accession>
<feature type="compositionally biased region" description="Basic and acidic residues" evidence="5">
    <location>
        <begin position="279"/>
        <end position="290"/>
    </location>
</feature>
<dbReference type="RefSeq" id="WP_126025142.1">
    <property type="nucleotide sequence ID" value="NZ_RXFT01000017.1"/>
</dbReference>
<keyword evidence="3" id="KW-0234">DNA repair</keyword>
<dbReference type="InterPro" id="IPR011257">
    <property type="entry name" value="DNA_glycosylase"/>
</dbReference>
<dbReference type="EMBL" id="RXFT01000017">
    <property type="protein sequence ID" value="RUR71058.1"/>
    <property type="molecule type" value="Genomic_DNA"/>
</dbReference>
<dbReference type="Gene3D" id="1.10.340.30">
    <property type="entry name" value="Hypothetical protein, domain 2"/>
    <property type="match status" value="1"/>
</dbReference>
<dbReference type="GO" id="GO:0003906">
    <property type="term" value="F:DNA-(apurinic or apyrimidinic site) endonuclease activity"/>
    <property type="evidence" value="ECO:0007669"/>
    <property type="project" value="InterPro"/>
</dbReference>
<protein>
    <submittedName>
        <fullName evidence="6">8-oxoguanine DNA glycosylase</fullName>
    </submittedName>
</protein>
<keyword evidence="2" id="KW-0378">Hydrolase</keyword>
<proteinExistence type="predicted"/>
<name>A0A3S0XJV6_9BURK</name>
<feature type="region of interest" description="Disordered" evidence="5">
    <location>
        <begin position="257"/>
        <end position="290"/>
    </location>
</feature>
<dbReference type="InterPro" id="IPR023170">
    <property type="entry name" value="HhH_base_excis_C"/>
</dbReference>
<dbReference type="Gene3D" id="1.10.1670.10">
    <property type="entry name" value="Helix-hairpin-Helix base-excision DNA repair enzymes (C-terminal)"/>
    <property type="match status" value="1"/>
</dbReference>
<evidence type="ECO:0000256" key="5">
    <source>
        <dbReference type="SAM" id="MobiDB-lite"/>
    </source>
</evidence>
<dbReference type="OrthoDB" id="12078at2"/>
<dbReference type="SUPFAM" id="SSF48150">
    <property type="entry name" value="DNA-glycosylase"/>
    <property type="match status" value="1"/>
</dbReference>
<reference evidence="6 7" key="1">
    <citation type="submission" date="2018-12" db="EMBL/GenBank/DDBJ databases">
        <title>The genome sequences of Variovorax guangxiensis DSM 27352.</title>
        <authorList>
            <person name="Gao J."/>
            <person name="Sun J."/>
        </authorList>
    </citation>
    <scope>NUCLEOTIDE SEQUENCE [LARGE SCALE GENOMIC DNA]</scope>
    <source>
        <strain evidence="6 7">DSM 27352</strain>
    </source>
</reference>
<gene>
    <name evidence="6" type="ORF">EJP67_28790</name>
</gene>
<dbReference type="Proteomes" id="UP000281118">
    <property type="component" value="Unassembled WGS sequence"/>
</dbReference>
<evidence type="ECO:0000256" key="4">
    <source>
        <dbReference type="ARBA" id="ARBA00023295"/>
    </source>
</evidence>
<evidence type="ECO:0000256" key="3">
    <source>
        <dbReference type="ARBA" id="ARBA00023204"/>
    </source>
</evidence>
<organism evidence="6 7">
    <name type="scientific">Variovorax guangxiensis</name>
    <dbReference type="NCBI Taxonomy" id="1775474"/>
    <lineage>
        <taxon>Bacteria</taxon>
        <taxon>Pseudomonadati</taxon>
        <taxon>Pseudomonadota</taxon>
        <taxon>Betaproteobacteria</taxon>
        <taxon>Burkholderiales</taxon>
        <taxon>Comamonadaceae</taxon>
        <taxon>Variovorax</taxon>
    </lineage>
</organism>
<keyword evidence="4" id="KW-0326">Glycosidase</keyword>
<evidence type="ECO:0000256" key="1">
    <source>
        <dbReference type="ARBA" id="ARBA00022763"/>
    </source>
</evidence>
<comment type="caution">
    <text evidence="6">The sequence shown here is derived from an EMBL/GenBank/DDBJ whole genome shotgun (WGS) entry which is preliminary data.</text>
</comment>
<feature type="compositionally biased region" description="Low complexity" evidence="5">
    <location>
        <begin position="262"/>
        <end position="273"/>
    </location>
</feature>
<evidence type="ECO:0000313" key="6">
    <source>
        <dbReference type="EMBL" id="RUR71058.1"/>
    </source>
</evidence>
<dbReference type="GO" id="GO:0016799">
    <property type="term" value="F:hydrolase activity, hydrolyzing N-glycosyl compounds"/>
    <property type="evidence" value="ECO:0007669"/>
    <property type="project" value="InterPro"/>
</dbReference>
<dbReference type="InterPro" id="IPR012092">
    <property type="entry name" value="DNA_glyclase/AP_lyase_Ogg"/>
</dbReference>
<evidence type="ECO:0000256" key="2">
    <source>
        <dbReference type="ARBA" id="ARBA00022801"/>
    </source>
</evidence>
<keyword evidence="1" id="KW-0227">DNA damage</keyword>
<dbReference type="GO" id="GO:0006281">
    <property type="term" value="P:DNA repair"/>
    <property type="evidence" value="ECO:0007669"/>
    <property type="project" value="UniProtKB-KW"/>
</dbReference>
<evidence type="ECO:0000313" key="7">
    <source>
        <dbReference type="Proteomes" id="UP000281118"/>
    </source>
</evidence>
<dbReference type="Pfam" id="PF22175">
    <property type="entry name" value="Ogg-HhH"/>
    <property type="match status" value="1"/>
</dbReference>
<sequence>MTQHAAIFLGHTAVHLELPSAANEVVPGVPWGAIDAFPTPAYWAFQVMARRVNGTSVRYRIGDTLAEEVAACLLGGHGIPASIGLAAFRHLKQHGLLSLERGAPTEADLLAQLSTPMELEGRSVLYRFAKQKARYLNAAFSRLAEAPAPTASGRQLRDWLLPIQGIGPKTASWIARNWLGADDVAILDIHILRAGMLGGFFEQGLTVERDYLKLEQQFLAFARGLGVRASELDALMWLEMASSQTTVHELLREHLPANTAKQQTQSQRQTGSRARVHQRRADTRQARLID</sequence>
<dbReference type="AlphaFoldDB" id="A0A3S0XJV6"/>